<dbReference type="EMBL" id="BAAAXF010000080">
    <property type="protein sequence ID" value="GAA3503985.1"/>
    <property type="molecule type" value="Genomic_DNA"/>
</dbReference>
<evidence type="ECO:0000256" key="1">
    <source>
        <dbReference type="ARBA" id="ARBA00022527"/>
    </source>
</evidence>
<keyword evidence="4" id="KW-1185">Reference proteome</keyword>
<keyword evidence="1" id="KW-0808">Transferase</keyword>
<protein>
    <submittedName>
        <fullName evidence="3">ATP-binding protein</fullName>
    </submittedName>
</protein>
<keyword evidence="3" id="KW-0547">Nucleotide-binding</keyword>
<dbReference type="GO" id="GO:0005524">
    <property type="term" value="F:ATP binding"/>
    <property type="evidence" value="ECO:0007669"/>
    <property type="project" value="UniProtKB-KW"/>
</dbReference>
<sequence>MVTVAPPHPWAYALRLPRDPRAVRVARMTVRAALDGHGRQDALEVVELLTSELITNAYLHTKGPASLRLTGLSDGRLRVGVWDSHPYIPAPFSGAGGNDSAPPARPGAESGRGLRLVQEYADSWGGWALGDGALGRGAGKLLWFEVGGRATLLLLRK</sequence>
<reference evidence="4" key="1">
    <citation type="journal article" date="2019" name="Int. J. Syst. Evol. Microbiol.">
        <title>The Global Catalogue of Microorganisms (GCM) 10K type strain sequencing project: providing services to taxonomists for standard genome sequencing and annotation.</title>
        <authorList>
            <consortium name="The Broad Institute Genomics Platform"/>
            <consortium name="The Broad Institute Genome Sequencing Center for Infectious Disease"/>
            <person name="Wu L."/>
            <person name="Ma J."/>
        </authorList>
    </citation>
    <scope>NUCLEOTIDE SEQUENCE [LARGE SCALE GENOMIC DNA]</scope>
    <source>
        <strain evidence="4">JCM 4816</strain>
    </source>
</reference>
<dbReference type="RefSeq" id="WP_345584878.1">
    <property type="nucleotide sequence ID" value="NZ_BAAAXF010000080.1"/>
</dbReference>
<feature type="domain" description="Histidine kinase/HSP90-like ATPase" evidence="2">
    <location>
        <begin position="17"/>
        <end position="123"/>
    </location>
</feature>
<dbReference type="CDD" id="cd16936">
    <property type="entry name" value="HATPase_RsbW-like"/>
    <property type="match status" value="1"/>
</dbReference>
<dbReference type="SUPFAM" id="SSF55874">
    <property type="entry name" value="ATPase domain of HSP90 chaperone/DNA topoisomerase II/histidine kinase"/>
    <property type="match status" value="1"/>
</dbReference>
<dbReference type="Pfam" id="PF13581">
    <property type="entry name" value="HATPase_c_2"/>
    <property type="match status" value="1"/>
</dbReference>
<gene>
    <name evidence="3" type="ORF">GCM10019016_110980</name>
</gene>
<keyword evidence="3" id="KW-0067">ATP-binding</keyword>
<name>A0ABP6U9V1_9ACTN</name>
<dbReference type="PANTHER" id="PTHR35526:SF3">
    <property type="entry name" value="ANTI-SIGMA-F FACTOR RSBW"/>
    <property type="match status" value="1"/>
</dbReference>
<dbReference type="InterPro" id="IPR050267">
    <property type="entry name" value="Anti-sigma-factor_SerPK"/>
</dbReference>
<dbReference type="PANTHER" id="PTHR35526">
    <property type="entry name" value="ANTI-SIGMA-F FACTOR RSBW-RELATED"/>
    <property type="match status" value="1"/>
</dbReference>
<evidence type="ECO:0000259" key="2">
    <source>
        <dbReference type="Pfam" id="PF13581"/>
    </source>
</evidence>
<dbReference type="Proteomes" id="UP001501455">
    <property type="component" value="Unassembled WGS sequence"/>
</dbReference>
<organism evidence="3 4">
    <name type="scientific">Streptomyces prasinosporus</name>
    <dbReference type="NCBI Taxonomy" id="68256"/>
    <lineage>
        <taxon>Bacteria</taxon>
        <taxon>Bacillati</taxon>
        <taxon>Actinomycetota</taxon>
        <taxon>Actinomycetes</taxon>
        <taxon>Kitasatosporales</taxon>
        <taxon>Streptomycetaceae</taxon>
        <taxon>Streptomyces</taxon>
        <taxon>Streptomyces albogriseolus group</taxon>
    </lineage>
</organism>
<dbReference type="InterPro" id="IPR003594">
    <property type="entry name" value="HATPase_dom"/>
</dbReference>
<evidence type="ECO:0000313" key="4">
    <source>
        <dbReference type="Proteomes" id="UP001501455"/>
    </source>
</evidence>
<proteinExistence type="predicted"/>
<accession>A0ABP6U9V1</accession>
<keyword evidence="1" id="KW-0418">Kinase</keyword>
<comment type="caution">
    <text evidence="3">The sequence shown here is derived from an EMBL/GenBank/DDBJ whole genome shotgun (WGS) entry which is preliminary data.</text>
</comment>
<dbReference type="Gene3D" id="3.30.565.10">
    <property type="entry name" value="Histidine kinase-like ATPase, C-terminal domain"/>
    <property type="match status" value="1"/>
</dbReference>
<dbReference type="InterPro" id="IPR036890">
    <property type="entry name" value="HATPase_C_sf"/>
</dbReference>
<keyword evidence="1" id="KW-0723">Serine/threonine-protein kinase</keyword>
<evidence type="ECO:0000313" key="3">
    <source>
        <dbReference type="EMBL" id="GAA3503985.1"/>
    </source>
</evidence>